<gene>
    <name evidence="3" type="ORF">SAMN05443637_11492</name>
</gene>
<evidence type="ECO:0000313" key="3">
    <source>
        <dbReference type="EMBL" id="SHK91394.1"/>
    </source>
</evidence>
<organism evidence="3 4">
    <name type="scientific">Pseudonocardia thermophila</name>
    <dbReference type="NCBI Taxonomy" id="1848"/>
    <lineage>
        <taxon>Bacteria</taxon>
        <taxon>Bacillati</taxon>
        <taxon>Actinomycetota</taxon>
        <taxon>Actinomycetes</taxon>
        <taxon>Pseudonocardiales</taxon>
        <taxon>Pseudonocardiaceae</taxon>
        <taxon>Pseudonocardia</taxon>
    </lineage>
</organism>
<dbReference type="Gene3D" id="1.10.150.650">
    <property type="match status" value="1"/>
</dbReference>
<dbReference type="AlphaFoldDB" id="A0A1M6WCH9"/>
<dbReference type="InterPro" id="IPR052018">
    <property type="entry name" value="PHP_domain"/>
</dbReference>
<name>A0A1M6WCH9_PSETH</name>
<dbReference type="OrthoDB" id="9804333at2"/>
<sequence length="290" mass="30788">MAVPRIDLHTHSTASDGTDTPAGLVEVAHAAGVDVLAITDHDTTRGWDEAAAALRPGMALVRGSEFSCVSPTGRGDRPVSVHLLGYLFDPQHEAIVAEQARLRRERDARLRRITENMAADGYPVDVETVMALVPEGASAGRPHLARALVAAGVVGSVNEAFAELLYTGSPYYVPKVDTPVETAIEMITAAGGVTVFAHPLARRRGRVVEPSRLEELAAIGLTGVEVDHPDHSPEDRELLRRMAEELGLVVTGSSDYHGTNKTTPIAAETTDPEALEKLVAQATGIPVLHG</sequence>
<keyword evidence="4" id="KW-1185">Reference proteome</keyword>
<dbReference type="PANTHER" id="PTHR42924:SF3">
    <property type="entry name" value="POLYMERASE_HISTIDINOL PHOSPHATASE N-TERMINAL DOMAIN-CONTAINING PROTEIN"/>
    <property type="match status" value="1"/>
</dbReference>
<dbReference type="InterPro" id="IPR016195">
    <property type="entry name" value="Pol/histidinol_Pase-like"/>
</dbReference>
<feature type="region of interest" description="Disordered" evidence="1">
    <location>
        <begin position="1"/>
        <end position="21"/>
    </location>
</feature>
<dbReference type="PANTHER" id="PTHR42924">
    <property type="entry name" value="EXONUCLEASE"/>
    <property type="match status" value="1"/>
</dbReference>
<dbReference type="InterPro" id="IPR004013">
    <property type="entry name" value="PHP_dom"/>
</dbReference>
<dbReference type="Pfam" id="PF02811">
    <property type="entry name" value="PHP"/>
    <property type="match status" value="1"/>
</dbReference>
<dbReference type="InterPro" id="IPR003141">
    <property type="entry name" value="Pol/His_phosphatase_N"/>
</dbReference>
<protein>
    <recommendedName>
        <fullName evidence="2">Polymerase/histidinol phosphatase N-terminal domain-containing protein</fullName>
    </recommendedName>
</protein>
<accession>A0A1M6WCH9</accession>
<dbReference type="GO" id="GO:0004534">
    <property type="term" value="F:5'-3' RNA exonuclease activity"/>
    <property type="evidence" value="ECO:0007669"/>
    <property type="project" value="TreeGrafter"/>
</dbReference>
<dbReference type="SMART" id="SM00481">
    <property type="entry name" value="POLIIIAc"/>
    <property type="match status" value="1"/>
</dbReference>
<dbReference type="Gene3D" id="3.20.20.140">
    <property type="entry name" value="Metal-dependent hydrolases"/>
    <property type="match status" value="1"/>
</dbReference>
<proteinExistence type="predicted"/>
<dbReference type="GO" id="GO:0035312">
    <property type="term" value="F:5'-3' DNA exonuclease activity"/>
    <property type="evidence" value="ECO:0007669"/>
    <property type="project" value="TreeGrafter"/>
</dbReference>
<dbReference type="EMBL" id="FRAP01000014">
    <property type="protein sequence ID" value="SHK91394.1"/>
    <property type="molecule type" value="Genomic_DNA"/>
</dbReference>
<evidence type="ECO:0000256" key="1">
    <source>
        <dbReference type="SAM" id="MobiDB-lite"/>
    </source>
</evidence>
<feature type="domain" description="Polymerase/histidinol phosphatase N-terminal" evidence="2">
    <location>
        <begin position="6"/>
        <end position="70"/>
    </location>
</feature>
<feature type="compositionally biased region" description="Basic and acidic residues" evidence="1">
    <location>
        <begin position="1"/>
        <end position="10"/>
    </location>
</feature>
<dbReference type="Proteomes" id="UP000184363">
    <property type="component" value="Unassembled WGS sequence"/>
</dbReference>
<dbReference type="STRING" id="1848.SAMN05443637_11492"/>
<dbReference type="CDD" id="cd07438">
    <property type="entry name" value="PHP_HisPPase_AMP"/>
    <property type="match status" value="1"/>
</dbReference>
<reference evidence="3 4" key="1">
    <citation type="submission" date="2016-11" db="EMBL/GenBank/DDBJ databases">
        <authorList>
            <person name="Jaros S."/>
            <person name="Januszkiewicz K."/>
            <person name="Wedrychowicz H."/>
        </authorList>
    </citation>
    <scope>NUCLEOTIDE SEQUENCE [LARGE SCALE GENOMIC DNA]</scope>
    <source>
        <strain evidence="3 4">DSM 43832</strain>
    </source>
</reference>
<evidence type="ECO:0000259" key="2">
    <source>
        <dbReference type="SMART" id="SM00481"/>
    </source>
</evidence>
<dbReference type="RefSeq" id="WP_073458359.1">
    <property type="nucleotide sequence ID" value="NZ_CALGVN010000014.1"/>
</dbReference>
<dbReference type="SUPFAM" id="SSF89550">
    <property type="entry name" value="PHP domain-like"/>
    <property type="match status" value="1"/>
</dbReference>
<evidence type="ECO:0000313" key="4">
    <source>
        <dbReference type="Proteomes" id="UP000184363"/>
    </source>
</evidence>